<comment type="caution">
    <text evidence="2">The sequence shown here is derived from an EMBL/GenBank/DDBJ whole genome shotgun (WGS) entry which is preliminary data.</text>
</comment>
<dbReference type="Proteomes" id="UP001144397">
    <property type="component" value="Unassembled WGS sequence"/>
</dbReference>
<accession>A0A9W6FL34</accession>
<dbReference type="InterPro" id="IPR010359">
    <property type="entry name" value="IrrE_HExxH"/>
</dbReference>
<sequence length="174" mass="18802">MHAMVVKVDGRYAVLLGREASYPAPLAFTLAHELGHVARGHLSDAPALVDLKDPATATDGDAQEKEADEFALSVLTGSSNPTIITTTHSYNAPTLAAAVIRAAGQYSIEPGTLALCLAHREGTWARAMAALKFIYEGPRPISREINSLAKTQIDWQEIGYENSEYLHNVMGERD</sequence>
<name>A0A9W6FL34_XANFL</name>
<protein>
    <recommendedName>
        <fullName evidence="1">IrrE N-terminal-like domain-containing protein</fullName>
    </recommendedName>
</protein>
<dbReference type="AlphaFoldDB" id="A0A9W6FL34"/>
<evidence type="ECO:0000259" key="1">
    <source>
        <dbReference type="Pfam" id="PF06114"/>
    </source>
</evidence>
<evidence type="ECO:0000313" key="2">
    <source>
        <dbReference type="EMBL" id="GLI21917.1"/>
    </source>
</evidence>
<dbReference type="EMBL" id="BSDO01000002">
    <property type="protein sequence ID" value="GLI21917.1"/>
    <property type="molecule type" value="Genomic_DNA"/>
</dbReference>
<reference evidence="2" key="1">
    <citation type="submission" date="2022-12" db="EMBL/GenBank/DDBJ databases">
        <title>Reference genome sequencing for broad-spectrum identification of bacterial and archaeal isolates by mass spectrometry.</title>
        <authorList>
            <person name="Sekiguchi Y."/>
            <person name="Tourlousse D.M."/>
        </authorList>
    </citation>
    <scope>NUCLEOTIDE SEQUENCE</scope>
    <source>
        <strain evidence="2">301</strain>
    </source>
</reference>
<gene>
    <name evidence="2" type="ORF">XFLAVUS301_15910</name>
</gene>
<dbReference type="Pfam" id="PF06114">
    <property type="entry name" value="Peptidase_M78"/>
    <property type="match status" value="1"/>
</dbReference>
<organism evidence="2 3">
    <name type="scientific">Xanthobacter flavus</name>
    <dbReference type="NCBI Taxonomy" id="281"/>
    <lineage>
        <taxon>Bacteria</taxon>
        <taxon>Pseudomonadati</taxon>
        <taxon>Pseudomonadota</taxon>
        <taxon>Alphaproteobacteria</taxon>
        <taxon>Hyphomicrobiales</taxon>
        <taxon>Xanthobacteraceae</taxon>
        <taxon>Xanthobacter</taxon>
    </lineage>
</organism>
<evidence type="ECO:0000313" key="3">
    <source>
        <dbReference type="Proteomes" id="UP001144397"/>
    </source>
</evidence>
<dbReference type="Gene3D" id="1.10.10.2910">
    <property type="match status" value="1"/>
</dbReference>
<proteinExistence type="predicted"/>
<feature type="domain" description="IrrE N-terminal-like" evidence="1">
    <location>
        <begin position="27"/>
        <end position="75"/>
    </location>
</feature>